<evidence type="ECO:0000313" key="6">
    <source>
        <dbReference type="EMBL" id="MBM7416776.1"/>
    </source>
</evidence>
<feature type="domain" description="HTH tetR-type" evidence="5">
    <location>
        <begin position="6"/>
        <end position="66"/>
    </location>
</feature>
<gene>
    <name evidence="6" type="ORF">JOE42_003509</name>
</gene>
<keyword evidence="2 4" id="KW-0238">DNA-binding</keyword>
<keyword evidence="1" id="KW-0805">Transcription regulation</keyword>
<evidence type="ECO:0000256" key="4">
    <source>
        <dbReference type="PROSITE-ProRule" id="PRU00335"/>
    </source>
</evidence>
<dbReference type="PRINTS" id="PR00455">
    <property type="entry name" value="HTHTETR"/>
</dbReference>
<dbReference type="PANTHER" id="PTHR47506">
    <property type="entry name" value="TRANSCRIPTIONAL REGULATORY PROTEIN"/>
    <property type="match status" value="1"/>
</dbReference>
<dbReference type="PROSITE" id="PS50977">
    <property type="entry name" value="HTH_TETR_2"/>
    <property type="match status" value="1"/>
</dbReference>
<keyword evidence="7" id="KW-1185">Reference proteome</keyword>
<evidence type="ECO:0000259" key="5">
    <source>
        <dbReference type="PROSITE" id="PS50977"/>
    </source>
</evidence>
<dbReference type="SUPFAM" id="SSF48498">
    <property type="entry name" value="Tetracyclin repressor-like, C-terminal domain"/>
    <property type="match status" value="1"/>
</dbReference>
<dbReference type="InterPro" id="IPR001647">
    <property type="entry name" value="HTH_TetR"/>
</dbReference>
<proteinExistence type="predicted"/>
<organism evidence="6 7">
    <name type="scientific">Rhodococcoides corynebacterioides</name>
    <dbReference type="NCBI Taxonomy" id="53972"/>
    <lineage>
        <taxon>Bacteria</taxon>
        <taxon>Bacillati</taxon>
        <taxon>Actinomycetota</taxon>
        <taxon>Actinomycetes</taxon>
        <taxon>Mycobacteriales</taxon>
        <taxon>Nocardiaceae</taxon>
        <taxon>Rhodococcoides</taxon>
    </lineage>
</organism>
<evidence type="ECO:0000256" key="2">
    <source>
        <dbReference type="ARBA" id="ARBA00023125"/>
    </source>
</evidence>
<name>A0ABS2KZS2_9NOCA</name>
<dbReference type="Gene3D" id="1.10.10.60">
    <property type="entry name" value="Homeodomain-like"/>
    <property type="match status" value="1"/>
</dbReference>
<comment type="caution">
    <text evidence="6">The sequence shown here is derived from an EMBL/GenBank/DDBJ whole genome shotgun (WGS) entry which is preliminary data.</text>
</comment>
<dbReference type="SUPFAM" id="SSF46689">
    <property type="entry name" value="Homeodomain-like"/>
    <property type="match status" value="1"/>
</dbReference>
<evidence type="ECO:0000256" key="1">
    <source>
        <dbReference type="ARBA" id="ARBA00023015"/>
    </source>
</evidence>
<dbReference type="Proteomes" id="UP000703038">
    <property type="component" value="Unassembled WGS sequence"/>
</dbReference>
<evidence type="ECO:0000256" key="3">
    <source>
        <dbReference type="ARBA" id="ARBA00023163"/>
    </source>
</evidence>
<dbReference type="EMBL" id="JAFBBK010000001">
    <property type="protein sequence ID" value="MBM7416776.1"/>
    <property type="molecule type" value="Genomic_DNA"/>
</dbReference>
<reference evidence="6 7" key="1">
    <citation type="submission" date="2021-01" db="EMBL/GenBank/DDBJ databases">
        <title>Genomics of switchgrass bacterial isolates.</title>
        <authorList>
            <person name="Shade A."/>
        </authorList>
    </citation>
    <scope>NUCLEOTIDE SEQUENCE [LARGE SCALE GENOMIC DNA]</scope>
    <source>
        <strain evidence="6 7">PvP111</strain>
    </source>
</reference>
<evidence type="ECO:0000313" key="7">
    <source>
        <dbReference type="Proteomes" id="UP000703038"/>
    </source>
</evidence>
<protein>
    <submittedName>
        <fullName evidence="6">AcrR family transcriptional regulator</fullName>
    </submittedName>
</protein>
<sequence length="186" mass="19660">MGRRPAFDAAPVVTAARDMFWQRGFDETSLPDLEQATGLSRSSIYHAFGSKRGLFDAAVADYLACVVAPRLTLLSGPDGVDAYFASLARDIASSGTQRRGCLLITTAATSAAHDETLAVVVNAYREALTEAIGGALTARGDADVETRSRVLVTMSVGALLQARVDRTEALAVIDAARTLARGWESP</sequence>
<dbReference type="InterPro" id="IPR009057">
    <property type="entry name" value="Homeodomain-like_sf"/>
</dbReference>
<dbReference type="InterPro" id="IPR036271">
    <property type="entry name" value="Tet_transcr_reg_TetR-rel_C_sf"/>
</dbReference>
<feature type="DNA-binding region" description="H-T-H motif" evidence="4">
    <location>
        <begin position="29"/>
        <end position="48"/>
    </location>
</feature>
<accession>A0ABS2KZS2</accession>
<dbReference type="Gene3D" id="1.10.357.10">
    <property type="entry name" value="Tetracycline Repressor, domain 2"/>
    <property type="match status" value="1"/>
</dbReference>
<keyword evidence="3" id="KW-0804">Transcription</keyword>
<dbReference type="PANTHER" id="PTHR47506:SF1">
    <property type="entry name" value="HTH-TYPE TRANSCRIPTIONAL REGULATOR YJDC"/>
    <property type="match status" value="1"/>
</dbReference>
<dbReference type="RefSeq" id="WP_204869506.1">
    <property type="nucleotide sequence ID" value="NZ_JAFBBK010000001.1"/>
</dbReference>
<dbReference type="Pfam" id="PF00440">
    <property type="entry name" value="TetR_N"/>
    <property type="match status" value="1"/>
</dbReference>